<accession>A0A2J6PMI4</accession>
<dbReference type="OrthoDB" id="3758478at2759"/>
<name>A0A2J6PMI4_9HELO</name>
<proteinExistence type="predicted"/>
<keyword evidence="2" id="KW-1185">Reference proteome</keyword>
<dbReference type="STRING" id="1745343.A0A2J6PMI4"/>
<dbReference type="AlphaFoldDB" id="A0A2J6PMI4"/>
<evidence type="ECO:0008006" key="3">
    <source>
        <dbReference type="Google" id="ProtNLM"/>
    </source>
</evidence>
<dbReference type="Proteomes" id="UP000235672">
    <property type="component" value="Unassembled WGS sequence"/>
</dbReference>
<organism evidence="1 2">
    <name type="scientific">Hyaloscypha hepaticicola</name>
    <dbReference type="NCBI Taxonomy" id="2082293"/>
    <lineage>
        <taxon>Eukaryota</taxon>
        <taxon>Fungi</taxon>
        <taxon>Dikarya</taxon>
        <taxon>Ascomycota</taxon>
        <taxon>Pezizomycotina</taxon>
        <taxon>Leotiomycetes</taxon>
        <taxon>Helotiales</taxon>
        <taxon>Hyaloscyphaceae</taxon>
        <taxon>Hyaloscypha</taxon>
    </lineage>
</organism>
<sequence>MEIQPKSLQEPLPNGRYSRYREAAQTILRAYNEWTLYSLLSFRDSHCVHEIRPHSLKIPTLTNSGYAKYIEPHIAGLKNYNLQIHDLVEDTEAKKMVLLVSSAADSSTGPYNTESTFILYLNEEGNKVVRFIEFVDSRTYLELSQELKDEIINDEDECRHSMRKNFATFAVN</sequence>
<dbReference type="PANTHER" id="PTHR39598:SF1">
    <property type="entry name" value="AUSTINOID BIOSYNTHESIS CLUSTERS PROTEIN F-RELATED"/>
    <property type="match status" value="1"/>
</dbReference>
<evidence type="ECO:0000313" key="2">
    <source>
        <dbReference type="Proteomes" id="UP000235672"/>
    </source>
</evidence>
<reference evidence="1 2" key="1">
    <citation type="submission" date="2016-05" db="EMBL/GenBank/DDBJ databases">
        <title>A degradative enzymes factory behind the ericoid mycorrhizal symbiosis.</title>
        <authorList>
            <consortium name="DOE Joint Genome Institute"/>
            <person name="Martino E."/>
            <person name="Morin E."/>
            <person name="Grelet G."/>
            <person name="Kuo A."/>
            <person name="Kohler A."/>
            <person name="Daghino S."/>
            <person name="Barry K."/>
            <person name="Choi C."/>
            <person name="Cichocki N."/>
            <person name="Clum A."/>
            <person name="Copeland A."/>
            <person name="Hainaut M."/>
            <person name="Haridas S."/>
            <person name="Labutti K."/>
            <person name="Lindquist E."/>
            <person name="Lipzen A."/>
            <person name="Khouja H.-R."/>
            <person name="Murat C."/>
            <person name="Ohm R."/>
            <person name="Olson A."/>
            <person name="Spatafora J."/>
            <person name="Veneault-Fourrey C."/>
            <person name="Henrissat B."/>
            <person name="Grigoriev I."/>
            <person name="Martin F."/>
            <person name="Perotto S."/>
        </authorList>
    </citation>
    <scope>NUCLEOTIDE SEQUENCE [LARGE SCALE GENOMIC DNA]</scope>
    <source>
        <strain evidence="1 2">UAMH 7357</strain>
    </source>
</reference>
<gene>
    <name evidence="1" type="ORF">NA56DRAFT_693606</name>
</gene>
<protein>
    <recommendedName>
        <fullName evidence="3">SnoaL-like domain-containing protein</fullName>
    </recommendedName>
</protein>
<evidence type="ECO:0000313" key="1">
    <source>
        <dbReference type="EMBL" id="PMD15096.1"/>
    </source>
</evidence>
<dbReference type="InterPro" id="IPR050977">
    <property type="entry name" value="Fungal_Meroterpenoid_Isomerase"/>
</dbReference>
<dbReference type="EMBL" id="KZ613516">
    <property type="protein sequence ID" value="PMD15096.1"/>
    <property type="molecule type" value="Genomic_DNA"/>
</dbReference>
<dbReference type="PANTHER" id="PTHR39598">
    <property type="entry name" value="AUSTINOL SYNTHESIS PROTEIN F-RELATED"/>
    <property type="match status" value="1"/>
</dbReference>